<protein>
    <submittedName>
        <fullName evidence="1">Uncharacterized protein</fullName>
    </submittedName>
</protein>
<evidence type="ECO:0000313" key="1">
    <source>
        <dbReference type="EMBL" id="VEL20286.1"/>
    </source>
</evidence>
<sequence>MSACPVVDGEARFGSILHRTGLISLASLRVSNPCLLSTAGPHLFTTLSYDQVAPCTFMFPQLYLYVSISASLSLSPSLSASFFAQTHAPFASLIGPSEWD</sequence>
<keyword evidence="2" id="KW-1185">Reference proteome</keyword>
<gene>
    <name evidence="1" type="ORF">PXEA_LOCUS13726</name>
</gene>
<comment type="caution">
    <text evidence="1">The sequence shown here is derived from an EMBL/GenBank/DDBJ whole genome shotgun (WGS) entry which is preliminary data.</text>
</comment>
<organism evidence="1 2">
    <name type="scientific">Protopolystoma xenopodis</name>
    <dbReference type="NCBI Taxonomy" id="117903"/>
    <lineage>
        <taxon>Eukaryota</taxon>
        <taxon>Metazoa</taxon>
        <taxon>Spiralia</taxon>
        <taxon>Lophotrochozoa</taxon>
        <taxon>Platyhelminthes</taxon>
        <taxon>Monogenea</taxon>
        <taxon>Polyopisthocotylea</taxon>
        <taxon>Polystomatidea</taxon>
        <taxon>Polystomatidae</taxon>
        <taxon>Protopolystoma</taxon>
    </lineage>
</organism>
<name>A0A448WU37_9PLAT</name>
<reference evidence="1" key="1">
    <citation type="submission" date="2018-11" db="EMBL/GenBank/DDBJ databases">
        <authorList>
            <consortium name="Pathogen Informatics"/>
        </authorList>
    </citation>
    <scope>NUCLEOTIDE SEQUENCE</scope>
</reference>
<dbReference type="EMBL" id="CAAALY010045716">
    <property type="protein sequence ID" value="VEL20286.1"/>
    <property type="molecule type" value="Genomic_DNA"/>
</dbReference>
<accession>A0A448WU37</accession>
<evidence type="ECO:0000313" key="2">
    <source>
        <dbReference type="Proteomes" id="UP000784294"/>
    </source>
</evidence>
<dbReference type="Proteomes" id="UP000784294">
    <property type="component" value="Unassembled WGS sequence"/>
</dbReference>
<dbReference type="AlphaFoldDB" id="A0A448WU37"/>
<proteinExistence type="predicted"/>